<keyword evidence="3" id="KW-1185">Reference proteome</keyword>
<feature type="compositionally biased region" description="Gly residues" evidence="1">
    <location>
        <begin position="112"/>
        <end position="122"/>
    </location>
</feature>
<gene>
    <name evidence="2" type="ORF">NDU88_000676</name>
</gene>
<feature type="region of interest" description="Disordered" evidence="1">
    <location>
        <begin position="104"/>
        <end position="129"/>
    </location>
</feature>
<reference evidence="2" key="1">
    <citation type="journal article" date="2022" name="bioRxiv">
        <title>Sequencing and chromosome-scale assembly of the giantPleurodeles waltlgenome.</title>
        <authorList>
            <person name="Brown T."/>
            <person name="Elewa A."/>
            <person name="Iarovenko S."/>
            <person name="Subramanian E."/>
            <person name="Araus A.J."/>
            <person name="Petzold A."/>
            <person name="Susuki M."/>
            <person name="Suzuki K.-i.T."/>
            <person name="Hayashi T."/>
            <person name="Toyoda A."/>
            <person name="Oliveira C."/>
            <person name="Osipova E."/>
            <person name="Leigh N.D."/>
            <person name="Simon A."/>
            <person name="Yun M.H."/>
        </authorList>
    </citation>
    <scope>NUCLEOTIDE SEQUENCE</scope>
    <source>
        <strain evidence="2">20211129_DDA</strain>
        <tissue evidence="2">Liver</tissue>
    </source>
</reference>
<evidence type="ECO:0000313" key="3">
    <source>
        <dbReference type="Proteomes" id="UP001066276"/>
    </source>
</evidence>
<accession>A0AAV7KQW0</accession>
<name>A0AAV7KQW0_PLEWA</name>
<feature type="compositionally biased region" description="Basic and acidic residues" evidence="1">
    <location>
        <begin position="21"/>
        <end position="31"/>
    </location>
</feature>
<evidence type="ECO:0000313" key="2">
    <source>
        <dbReference type="EMBL" id="KAJ1080477.1"/>
    </source>
</evidence>
<proteinExistence type="predicted"/>
<protein>
    <submittedName>
        <fullName evidence="2">Uncharacterized protein</fullName>
    </submittedName>
</protein>
<feature type="region of interest" description="Disordered" evidence="1">
    <location>
        <begin position="1"/>
        <end position="76"/>
    </location>
</feature>
<sequence length="129" mass="13560">MLVRELHHPGLCSSIATPGQHQREHPREAGSARKAWVPERATGQTFDGPGGLLGRSLSGPGRAQGGWGFRPRRAAPRVKAERGARWGSGGVVLSGCRRRLLAAKVQSRGGRDPGGATRGFGLPGPEEAV</sequence>
<dbReference type="Proteomes" id="UP001066276">
    <property type="component" value="Chromosome 12"/>
</dbReference>
<organism evidence="2 3">
    <name type="scientific">Pleurodeles waltl</name>
    <name type="common">Iberian ribbed newt</name>
    <dbReference type="NCBI Taxonomy" id="8319"/>
    <lineage>
        <taxon>Eukaryota</taxon>
        <taxon>Metazoa</taxon>
        <taxon>Chordata</taxon>
        <taxon>Craniata</taxon>
        <taxon>Vertebrata</taxon>
        <taxon>Euteleostomi</taxon>
        <taxon>Amphibia</taxon>
        <taxon>Batrachia</taxon>
        <taxon>Caudata</taxon>
        <taxon>Salamandroidea</taxon>
        <taxon>Salamandridae</taxon>
        <taxon>Pleurodelinae</taxon>
        <taxon>Pleurodeles</taxon>
    </lineage>
</organism>
<evidence type="ECO:0000256" key="1">
    <source>
        <dbReference type="SAM" id="MobiDB-lite"/>
    </source>
</evidence>
<dbReference type="AlphaFoldDB" id="A0AAV7KQW0"/>
<comment type="caution">
    <text evidence="2">The sequence shown here is derived from an EMBL/GenBank/DDBJ whole genome shotgun (WGS) entry which is preliminary data.</text>
</comment>
<dbReference type="EMBL" id="JANPWB010000016">
    <property type="protein sequence ID" value="KAJ1080477.1"/>
    <property type="molecule type" value="Genomic_DNA"/>
</dbReference>